<comment type="caution">
    <text evidence="1">The sequence shown here is derived from an EMBL/GenBank/DDBJ whole genome shotgun (WGS) entry which is preliminary data.</text>
</comment>
<dbReference type="EMBL" id="DRYK01000055">
    <property type="protein sequence ID" value="HHP67940.1"/>
    <property type="molecule type" value="Genomic_DNA"/>
</dbReference>
<gene>
    <name evidence="1" type="ORF">ENM60_04025</name>
</gene>
<proteinExistence type="predicted"/>
<evidence type="ECO:0000313" key="1">
    <source>
        <dbReference type="EMBL" id="HHP67940.1"/>
    </source>
</evidence>
<organism evidence="1">
    <name type="scientific">Thermogladius calderae</name>
    <dbReference type="NCBI Taxonomy" id="1200300"/>
    <lineage>
        <taxon>Archaea</taxon>
        <taxon>Thermoproteota</taxon>
        <taxon>Thermoprotei</taxon>
        <taxon>Desulfurococcales</taxon>
        <taxon>Desulfurococcaceae</taxon>
        <taxon>Thermogladius</taxon>
    </lineage>
</organism>
<accession>A0A7J3XZ28</accession>
<protein>
    <submittedName>
        <fullName evidence="1">Uncharacterized protein</fullName>
    </submittedName>
</protein>
<dbReference type="AlphaFoldDB" id="A0A7J3XZ28"/>
<name>A0A7J3XZ28_9CREN</name>
<sequence length="164" mass="18434">MKTLSKPPRIKILEAAGSIGDSRIQILNDNTAKITSSRGEKEYTVVVVKEGDNTFRVFSNDNGTILRGYIGYPIIAFMMLKGYLPLDNDVIKAMTGIPWKDLNEKYGKYSVVENIVLNRAEKMGFNRNIIIDYMNLVMKKLALMKVILDEKLKPPEATGTVDSE</sequence>
<reference evidence="1" key="1">
    <citation type="journal article" date="2020" name="mSystems">
        <title>Genome- and Community-Level Interaction Insights into Carbon Utilization and Element Cycling Functions of Hydrothermarchaeota in Hydrothermal Sediment.</title>
        <authorList>
            <person name="Zhou Z."/>
            <person name="Liu Y."/>
            <person name="Xu W."/>
            <person name="Pan J."/>
            <person name="Luo Z.H."/>
            <person name="Li M."/>
        </authorList>
    </citation>
    <scope>NUCLEOTIDE SEQUENCE [LARGE SCALE GENOMIC DNA]</scope>
    <source>
        <strain evidence="1">SpSt-110</strain>
    </source>
</reference>